<dbReference type="Proteomes" id="UP000664991">
    <property type="component" value="Unassembled WGS sequence"/>
</dbReference>
<feature type="transmembrane region" description="Helical" evidence="6">
    <location>
        <begin position="458"/>
        <end position="479"/>
    </location>
</feature>
<comment type="caution">
    <text evidence="7">The sequence shown here is derived from an EMBL/GenBank/DDBJ whole genome shotgun (WGS) entry which is preliminary data.</text>
</comment>
<gene>
    <name evidence="7" type="ORF">JEQ12_012778</name>
</gene>
<feature type="compositionally biased region" description="Basic residues" evidence="5">
    <location>
        <begin position="63"/>
        <end position="73"/>
    </location>
</feature>
<evidence type="ECO:0000256" key="1">
    <source>
        <dbReference type="ARBA" id="ARBA00004141"/>
    </source>
</evidence>
<keyword evidence="4 6" id="KW-0472">Membrane</keyword>
<sequence length="825" mass="88765">MYSRLVMESATPTCLLCIPGLQESGPLRAAPVEGSRVRPGHGRQPTRQGRIRSGEEPSANHSGSRHHVRRSSGSRRLASGAKVDGKAGAQSLANCAPHPGAPVTRLLPLNGDHGSHPACPPHRQMLGNHERRFPGGNERIRGAGAAARTSVSDPTPRSTPPAPPPDPERPKPVSGALRTRRVESDWGADQRWAALSHPASPEAAPNPPKFVKDSRLAIFPDNRVQWKATPGPQSLLAGTAISVLLLSRGSLQPRAGAPPTAQAFITDVICNGCDPDWPREVTASIVHADSAMEGKPLLTSKQKTAVVCGVPTQVVCTAFSSHILVVVTQLGKMGTLVSLEPSSVTGDIGKPVLTTKVLLGKDEPLVHVFAKNLVAFVSQEAGNRAVLLALAMKDKSMEAVKGLKEVIQTCQMTDGPRLPGTPLAWTPLAGPAGPQMERAGNGSQGPGPLFLTSPLARGVSGVFVWAALLLTGHQIYLHLRAYTVPQEQRYIIRLLFIVPVYAFDSWLSLLLLGAHQRYVYLDSVRDCYEAFVIYSFLSLCFQYLGGESAIMAEIRGKPVRTSCFHGTCCLRGMTYSIGFLRFCKQATLQFCVVKPVMALVTIVLQAFGKYHDGDFNVRSGYLYVTLVYNASVSLALYALFLFYSATSELLQPFEPVLKFLTIKAVIFLSFWQGLLLAILERCGAIPEVQVTDGSTVGAGTVAAGYQNFIICIEMPFASVALRYAFTCQVYSEKTESSPAPSAPMQSISSGLKETMSPQDIVQDAIHNFSPAYQKYTQQATQEAPRPGQGRAPSPRTPPHSPDGGPGGGRKGRHVEKRMLIAAEEL</sequence>
<organism evidence="7 8">
    <name type="scientific">Ovis aries</name>
    <name type="common">Sheep</name>
    <dbReference type="NCBI Taxonomy" id="9940"/>
    <lineage>
        <taxon>Eukaryota</taxon>
        <taxon>Metazoa</taxon>
        <taxon>Chordata</taxon>
        <taxon>Craniata</taxon>
        <taxon>Vertebrata</taxon>
        <taxon>Euteleostomi</taxon>
        <taxon>Mammalia</taxon>
        <taxon>Eutheria</taxon>
        <taxon>Laurasiatheria</taxon>
        <taxon>Artiodactyla</taxon>
        <taxon>Ruminantia</taxon>
        <taxon>Pecora</taxon>
        <taxon>Bovidae</taxon>
        <taxon>Caprinae</taxon>
        <taxon>Ovis</taxon>
    </lineage>
</organism>
<feature type="region of interest" description="Disordered" evidence="5">
    <location>
        <begin position="104"/>
        <end position="183"/>
    </location>
</feature>
<dbReference type="GO" id="GO:0043248">
    <property type="term" value="P:proteasome assembly"/>
    <property type="evidence" value="ECO:0007669"/>
    <property type="project" value="InterPro"/>
</dbReference>
<feature type="compositionally biased region" description="Basic and acidic residues" evidence="5">
    <location>
        <begin position="128"/>
        <end position="141"/>
    </location>
</feature>
<feature type="transmembrane region" description="Helical" evidence="6">
    <location>
        <begin position="586"/>
        <end position="608"/>
    </location>
</feature>
<evidence type="ECO:0000256" key="3">
    <source>
        <dbReference type="ARBA" id="ARBA00022989"/>
    </source>
</evidence>
<dbReference type="InterPro" id="IPR053720">
    <property type="entry name" value="Psm_Assembly_Chaperone"/>
</dbReference>
<feature type="transmembrane region" description="Helical" evidence="6">
    <location>
        <begin position="491"/>
        <end position="511"/>
    </location>
</feature>
<feature type="region of interest" description="Disordered" evidence="5">
    <location>
        <begin position="31"/>
        <end position="85"/>
    </location>
</feature>
<dbReference type="InterPro" id="IPR005178">
    <property type="entry name" value="Ostalpha/TMEM184C"/>
</dbReference>
<dbReference type="Pfam" id="PF03619">
    <property type="entry name" value="Solute_trans_a"/>
    <property type="match status" value="1"/>
</dbReference>
<proteinExistence type="predicted"/>
<dbReference type="AlphaFoldDB" id="A0A836CS10"/>
<dbReference type="Gene3D" id="3.30.230.90">
    <property type="match status" value="1"/>
</dbReference>
<evidence type="ECO:0000313" key="7">
    <source>
        <dbReference type="EMBL" id="KAG5195489.1"/>
    </source>
</evidence>
<dbReference type="InterPro" id="IPR018788">
    <property type="entry name" value="Proteasome_assmbl_chp_3"/>
</dbReference>
<feature type="region of interest" description="Disordered" evidence="5">
    <location>
        <begin position="775"/>
        <end position="825"/>
    </location>
</feature>
<feature type="region of interest" description="Disordered" evidence="5">
    <location>
        <begin position="734"/>
        <end position="753"/>
    </location>
</feature>
<evidence type="ECO:0000256" key="2">
    <source>
        <dbReference type="ARBA" id="ARBA00022692"/>
    </source>
</evidence>
<evidence type="ECO:0000256" key="4">
    <source>
        <dbReference type="ARBA" id="ARBA00023136"/>
    </source>
</evidence>
<comment type="subcellular location">
    <subcellularLocation>
        <location evidence="1">Membrane</location>
        <topology evidence="1">Multi-pass membrane protein</topology>
    </subcellularLocation>
</comment>
<reference evidence="7 8" key="1">
    <citation type="submission" date="2020-12" db="EMBL/GenBank/DDBJ databases">
        <title>De novo assembly of Tibetan sheep genome.</title>
        <authorList>
            <person name="Li X."/>
        </authorList>
    </citation>
    <scope>NUCLEOTIDE SEQUENCE [LARGE SCALE GENOMIC DNA]</scope>
    <source>
        <tissue evidence="7">Heart</tissue>
    </source>
</reference>
<evidence type="ECO:0000256" key="6">
    <source>
        <dbReference type="SAM" id="Phobius"/>
    </source>
</evidence>
<dbReference type="Pfam" id="PF10178">
    <property type="entry name" value="PAC3"/>
    <property type="match status" value="1"/>
</dbReference>
<accession>A0A836CS10</accession>
<keyword evidence="2 6" id="KW-0812">Transmembrane</keyword>
<keyword evidence="3 6" id="KW-1133">Transmembrane helix</keyword>
<dbReference type="SMART" id="SM01417">
    <property type="entry name" value="Solute_trans_a"/>
    <property type="match status" value="1"/>
</dbReference>
<dbReference type="EMBL" id="JAEMGP010000024">
    <property type="protein sequence ID" value="KAG5195489.1"/>
    <property type="molecule type" value="Genomic_DNA"/>
</dbReference>
<evidence type="ECO:0000313" key="8">
    <source>
        <dbReference type="Proteomes" id="UP000664991"/>
    </source>
</evidence>
<evidence type="ECO:0008006" key="9">
    <source>
        <dbReference type="Google" id="ProtNLM"/>
    </source>
</evidence>
<feature type="transmembrane region" description="Helical" evidence="6">
    <location>
        <begin position="620"/>
        <end position="644"/>
    </location>
</feature>
<protein>
    <recommendedName>
        <fullName evidence="9">Proteasome assembly chaperone 3</fullName>
    </recommendedName>
</protein>
<dbReference type="GO" id="GO:0016020">
    <property type="term" value="C:membrane"/>
    <property type="evidence" value="ECO:0007669"/>
    <property type="project" value="UniProtKB-SubCell"/>
</dbReference>
<feature type="transmembrane region" description="Helical" evidence="6">
    <location>
        <begin position="656"/>
        <end position="679"/>
    </location>
</feature>
<evidence type="ECO:0000256" key="5">
    <source>
        <dbReference type="SAM" id="MobiDB-lite"/>
    </source>
</evidence>
<name>A0A836CS10_SHEEP</name>
<dbReference type="PANTHER" id="PTHR23423">
    <property type="entry name" value="ORGANIC SOLUTE TRANSPORTER-RELATED"/>
    <property type="match status" value="1"/>
</dbReference>